<evidence type="ECO:0000313" key="4">
    <source>
        <dbReference type="Proteomes" id="UP000635071"/>
    </source>
</evidence>
<dbReference type="PANTHER" id="PTHR34301:SF8">
    <property type="entry name" value="ATPASE DOMAIN-CONTAINING PROTEIN"/>
    <property type="match status" value="1"/>
</dbReference>
<organism evidence="3 4">
    <name type="scientific">Sandarakinorhabdus glacialis</name>
    <dbReference type="NCBI Taxonomy" id="1614636"/>
    <lineage>
        <taxon>Bacteria</taxon>
        <taxon>Pseudomonadati</taxon>
        <taxon>Pseudomonadota</taxon>
        <taxon>Alphaproteobacteria</taxon>
        <taxon>Sphingomonadales</taxon>
        <taxon>Sphingosinicellaceae</taxon>
        <taxon>Sandarakinorhabdus</taxon>
    </lineage>
</organism>
<feature type="domain" description="AAA+ ATPase" evidence="2">
    <location>
        <begin position="142"/>
        <end position="306"/>
    </location>
</feature>
<dbReference type="SMART" id="SM00382">
    <property type="entry name" value="AAA"/>
    <property type="match status" value="1"/>
</dbReference>
<sequence>MIWKRWSRSERTTAEAAPEALLAPGLSDASRFDPGLTGTTSTASDGPTVFAAGTADGTREARPAFLDTLWREPEEGPRNQALPRFSASASDDVESTDADSSLSRRKLALRDALGASQPVIGRESFAGRHDALAQLIGCIEQQRVHVVIYGERGIGKTSLAHVFAETAREARYLVLYGSCGTEAHFDAMFRAFAARIPRLYHKSVLPNSAEAERGDHFDTMLEEHFGPRELADLFADVTGTRVIIILDEYDRVLDPNFRRDVAELIKNLSDRAARVQLVLTGVAQNLDELIGYAPSIRRNIVGLPMRPLSAAEVREVIAIGEVAAEIRYSDEAVAMVTAMAGGSPYLVRLLAHQAGLAALTDKRSVVDEKHGRAAIERVLTDWNASLPRRVQASLGRDEARSQWPLLIAAARAGSSADGYFGVDDVYTELGGTQSPPLIERDLKRFAHPHDLLELHEFESEVRFRFRYPGVSSLLLMSAAMARMTP</sequence>
<accession>A0A917E6A1</accession>
<feature type="compositionally biased region" description="Low complexity" evidence="1">
    <location>
        <begin position="14"/>
        <end position="24"/>
    </location>
</feature>
<dbReference type="SUPFAM" id="SSF52540">
    <property type="entry name" value="P-loop containing nucleoside triphosphate hydrolases"/>
    <property type="match status" value="1"/>
</dbReference>
<reference evidence="3" key="1">
    <citation type="journal article" date="2014" name="Int. J. Syst. Evol. Microbiol.">
        <title>Complete genome sequence of Corynebacterium casei LMG S-19264T (=DSM 44701T), isolated from a smear-ripened cheese.</title>
        <authorList>
            <consortium name="US DOE Joint Genome Institute (JGI-PGF)"/>
            <person name="Walter F."/>
            <person name="Albersmeier A."/>
            <person name="Kalinowski J."/>
            <person name="Ruckert C."/>
        </authorList>
    </citation>
    <scope>NUCLEOTIDE SEQUENCE</scope>
    <source>
        <strain evidence="3">CGMCC 1.15519</strain>
    </source>
</reference>
<reference evidence="3" key="2">
    <citation type="submission" date="2020-09" db="EMBL/GenBank/DDBJ databases">
        <authorList>
            <person name="Sun Q."/>
            <person name="Zhou Y."/>
        </authorList>
    </citation>
    <scope>NUCLEOTIDE SEQUENCE</scope>
    <source>
        <strain evidence="3">CGMCC 1.15519</strain>
    </source>
</reference>
<feature type="region of interest" description="Disordered" evidence="1">
    <location>
        <begin position="73"/>
        <end position="100"/>
    </location>
</feature>
<protein>
    <recommendedName>
        <fullName evidence="2">AAA+ ATPase domain-containing protein</fullName>
    </recommendedName>
</protein>
<evidence type="ECO:0000256" key="1">
    <source>
        <dbReference type="SAM" id="MobiDB-lite"/>
    </source>
</evidence>
<dbReference type="PRINTS" id="PR00364">
    <property type="entry name" value="DISEASERSIST"/>
</dbReference>
<comment type="caution">
    <text evidence="3">The sequence shown here is derived from an EMBL/GenBank/DDBJ whole genome shotgun (WGS) entry which is preliminary data.</text>
</comment>
<dbReference type="Pfam" id="PF13191">
    <property type="entry name" value="AAA_16"/>
    <property type="match status" value="1"/>
</dbReference>
<proteinExistence type="predicted"/>
<gene>
    <name evidence="3" type="ORF">GCM10011529_07530</name>
</gene>
<dbReference type="PANTHER" id="PTHR34301">
    <property type="entry name" value="DNA-BINDING PROTEIN-RELATED"/>
    <property type="match status" value="1"/>
</dbReference>
<dbReference type="EMBL" id="BMJM01000002">
    <property type="protein sequence ID" value="GGE03538.1"/>
    <property type="molecule type" value="Genomic_DNA"/>
</dbReference>
<name>A0A917E6A1_9SPHN</name>
<dbReference type="AlphaFoldDB" id="A0A917E6A1"/>
<dbReference type="InterPro" id="IPR027417">
    <property type="entry name" value="P-loop_NTPase"/>
</dbReference>
<dbReference type="InterPro" id="IPR003593">
    <property type="entry name" value="AAA+_ATPase"/>
</dbReference>
<dbReference type="Proteomes" id="UP000635071">
    <property type="component" value="Unassembled WGS sequence"/>
</dbReference>
<dbReference type="InterPro" id="IPR041664">
    <property type="entry name" value="AAA_16"/>
</dbReference>
<dbReference type="Gene3D" id="3.40.50.300">
    <property type="entry name" value="P-loop containing nucleotide triphosphate hydrolases"/>
    <property type="match status" value="1"/>
</dbReference>
<evidence type="ECO:0000259" key="2">
    <source>
        <dbReference type="SMART" id="SM00382"/>
    </source>
</evidence>
<evidence type="ECO:0000313" key="3">
    <source>
        <dbReference type="EMBL" id="GGE03538.1"/>
    </source>
</evidence>
<feature type="region of interest" description="Disordered" evidence="1">
    <location>
        <begin position="1"/>
        <end position="57"/>
    </location>
</feature>
<keyword evidence="4" id="KW-1185">Reference proteome</keyword>
<dbReference type="RefSeq" id="WP_188761585.1">
    <property type="nucleotide sequence ID" value="NZ_BMJM01000002.1"/>
</dbReference>